<dbReference type="Pfam" id="PF02321">
    <property type="entry name" value="OEP"/>
    <property type="match status" value="2"/>
</dbReference>
<evidence type="ECO:0000256" key="1">
    <source>
        <dbReference type="ARBA" id="ARBA00007613"/>
    </source>
</evidence>
<dbReference type="AlphaFoldDB" id="A0AAW9CPR1"/>
<comment type="similarity">
    <text evidence="1 2">Belongs to the outer membrane factor (OMF) (TC 1.B.17) family.</text>
</comment>
<dbReference type="PANTHER" id="PTHR30203:SF32">
    <property type="entry name" value="CATION EFFLUX SYSTEM PROTEIN CUSC"/>
    <property type="match status" value="1"/>
</dbReference>
<comment type="caution">
    <text evidence="3">The sequence shown here is derived from an EMBL/GenBank/DDBJ whole genome shotgun (WGS) entry which is preliminary data.</text>
</comment>
<dbReference type="EMBL" id="QXCT01000001">
    <property type="protein sequence ID" value="MDW9252162.1"/>
    <property type="molecule type" value="Genomic_DNA"/>
</dbReference>
<evidence type="ECO:0000313" key="4">
    <source>
        <dbReference type="Proteomes" id="UP001272137"/>
    </source>
</evidence>
<dbReference type="SUPFAM" id="SSF56954">
    <property type="entry name" value="Outer membrane efflux proteins (OEP)"/>
    <property type="match status" value="1"/>
</dbReference>
<evidence type="ECO:0000313" key="3">
    <source>
        <dbReference type="EMBL" id="MDW9252162.1"/>
    </source>
</evidence>
<reference evidence="3" key="1">
    <citation type="submission" date="2018-08" db="EMBL/GenBank/DDBJ databases">
        <title>Identification of Burkholderia cepacia strains that express a Burkholderia pseudomallei-like capsular polysaccharide.</title>
        <authorList>
            <person name="Burtnick M.N."/>
            <person name="Vongsouvath M."/>
            <person name="Newton P."/>
            <person name="Wuthiekanun V."/>
            <person name="Limmathurotsakul D."/>
            <person name="Brett P.J."/>
            <person name="Chantratita N."/>
            <person name="Dance D.A."/>
        </authorList>
    </citation>
    <scope>NUCLEOTIDE SEQUENCE</scope>
    <source>
        <strain evidence="3">SBXCC001</strain>
    </source>
</reference>
<dbReference type="Gene3D" id="1.20.1600.10">
    <property type="entry name" value="Outer membrane efflux proteins (OEP)"/>
    <property type="match status" value="1"/>
</dbReference>
<dbReference type="InterPro" id="IPR003423">
    <property type="entry name" value="OMP_efflux"/>
</dbReference>
<dbReference type="GO" id="GO:0005886">
    <property type="term" value="C:plasma membrane"/>
    <property type="evidence" value="ECO:0007669"/>
    <property type="project" value="UniProtKB-SubCell"/>
</dbReference>
<sequence>MHRFPHDTAAVPRRCRRRARGAARASCAASRAACASIARTAVRAAAVAAALFVAGCTLAPRYERPAAPVSGAFPTDGVYAAQPGAAAGARSANGQAAVDIGWREFFVDPRLQRLIEIALKNNRDLRVSVLNVEASRAQYQITRAGLFPTLDGTGTGTIQRTPAGVSVTGQPLISRTYNVGVSASWELDLFGRVQSLKDQALAQYFATAQARKAAEISLVASVADQYLTLLSTDDLLQVTENTLKTARASYDLTKLQFDNGTGSELDLRQAQTVVETALANQQAQARARAQAVNALVLLIGEPLPDDLPAGLPLNAQNLLTDIPAGLPSDLLTRRPDIMQAEQTLRAANANIGAARAAFFPKISLTGAFGTASPTLGGLFKAGTAAWSFAPSIALPIFEGGQNIANLDLAHVQKRIEIANYEKAIQSAFREVSDGLAARGTYDQQIAALERNEHAQQRRYDLSDLRYKNGVDSYLSVLTAQTDLYSAQQQLISARLARWTNLVDLYRALGGGWIERAGETPRPADAPVDYGKAAAPAPASARTAAEIG</sequence>
<keyword evidence="2" id="KW-1134">Transmembrane beta strand</keyword>
<dbReference type="GO" id="GO:0015562">
    <property type="term" value="F:efflux transmembrane transporter activity"/>
    <property type="evidence" value="ECO:0007669"/>
    <property type="project" value="InterPro"/>
</dbReference>
<keyword evidence="2" id="KW-0564">Palmitate</keyword>
<dbReference type="Proteomes" id="UP001272137">
    <property type="component" value="Unassembled WGS sequence"/>
</dbReference>
<keyword evidence="2" id="KW-0472">Membrane</keyword>
<keyword evidence="2" id="KW-0812">Transmembrane</keyword>
<protein>
    <submittedName>
        <fullName evidence="3">Outer membrane protein OprM</fullName>
    </submittedName>
</protein>
<keyword evidence="2" id="KW-0449">Lipoprotein</keyword>
<evidence type="ECO:0000256" key="2">
    <source>
        <dbReference type="RuleBase" id="RU362097"/>
    </source>
</evidence>
<proteinExistence type="inferred from homology"/>
<name>A0AAW9CPR1_BURTH</name>
<dbReference type="NCBIfam" id="TIGR01845">
    <property type="entry name" value="outer_NodT"/>
    <property type="match status" value="1"/>
</dbReference>
<organism evidence="3 4">
    <name type="scientific">Burkholderia thailandensis</name>
    <dbReference type="NCBI Taxonomy" id="57975"/>
    <lineage>
        <taxon>Bacteria</taxon>
        <taxon>Pseudomonadati</taxon>
        <taxon>Pseudomonadota</taxon>
        <taxon>Betaproteobacteria</taxon>
        <taxon>Burkholderiales</taxon>
        <taxon>Burkholderiaceae</taxon>
        <taxon>Burkholderia</taxon>
        <taxon>pseudomallei group</taxon>
    </lineage>
</organism>
<comment type="subcellular location">
    <subcellularLocation>
        <location evidence="2">Cell membrane</location>
        <topology evidence="2">Lipid-anchor</topology>
    </subcellularLocation>
</comment>
<accession>A0AAW9CPR1</accession>
<dbReference type="PANTHER" id="PTHR30203">
    <property type="entry name" value="OUTER MEMBRANE CATION EFFLUX PROTEIN"/>
    <property type="match status" value="1"/>
</dbReference>
<dbReference type="RefSeq" id="WP_025405622.1">
    <property type="nucleotide sequence ID" value="NZ_CP008915.2"/>
</dbReference>
<gene>
    <name evidence="3" type="ORF">C7S16_4173</name>
</gene>
<dbReference type="InterPro" id="IPR010131">
    <property type="entry name" value="MdtP/NodT-like"/>
</dbReference>
<dbReference type="Gene3D" id="2.20.200.10">
    <property type="entry name" value="Outer membrane efflux proteins (OEP)"/>
    <property type="match status" value="1"/>
</dbReference>